<comment type="function">
    <text evidence="1">Site-specific tyrosine recombinase, which acts by catalyzing the cutting and rejoining of the recombining DNA molecules.</text>
</comment>
<dbReference type="InterPro" id="IPR013762">
    <property type="entry name" value="Integrase-like_cat_sf"/>
</dbReference>
<sequence length="395" mass="45601">MATVQKRGDAYRIRASAGYDATGKQIMRSMTWRPAPGMSAKQITKELERQKVLFDEKTKSGHHLDGNIKFKDFAEKWFEDYGKEHLRERTYYRYKELAERTYTAIGHIRLDRLQPHHLLEFYRQLAEPGVNMRTGGGLSPKTIKHYHTFISSVMDRAVKWQLIQDNPCKRVDAPKVEAHEIDCLDETEAAQFMRCLQDEPVETQVIFSLLILTGMRRGELLGLEWTDIDFDNCTITIRRTSQYATGRGIYTDTTKTEKSKRTITIPVELAALLRQFRAWQGERRLRLGDVWCTDWAEHPRLFCQWDGKPMHPNTPYQMLQKFLDRHGIRRVSLHSLRHTNATLLIGSGADVRTVSSRLGHSQTSTTLNIYAHQLQSADKAASEALADTLIRKRPG</sequence>
<dbReference type="InterPro" id="IPR002104">
    <property type="entry name" value="Integrase_catalytic"/>
</dbReference>
<dbReference type="PANTHER" id="PTHR30349:SF91">
    <property type="entry name" value="INTA PROTEIN"/>
    <property type="match status" value="1"/>
</dbReference>
<dbReference type="InterPro" id="IPR011010">
    <property type="entry name" value="DNA_brk_join_enz"/>
</dbReference>
<evidence type="ECO:0000256" key="5">
    <source>
        <dbReference type="ARBA" id="ARBA00023172"/>
    </source>
</evidence>
<keyword evidence="3" id="KW-0229">DNA integration</keyword>
<evidence type="ECO:0000313" key="10">
    <source>
        <dbReference type="Proteomes" id="UP001489509"/>
    </source>
</evidence>
<comment type="similarity">
    <text evidence="2">Belongs to the 'phage' integrase family.</text>
</comment>
<dbReference type="InterPro" id="IPR010998">
    <property type="entry name" value="Integrase_recombinase_N"/>
</dbReference>
<dbReference type="RefSeq" id="WP_349220202.1">
    <property type="nucleotide sequence ID" value="NZ_JBBMFD010000020.1"/>
</dbReference>
<accession>A0ABV1E1Q4</accession>
<keyword evidence="4 6" id="KW-0238">DNA-binding</keyword>
<feature type="domain" description="Tyr recombinase" evidence="7">
    <location>
        <begin position="179"/>
        <end position="385"/>
    </location>
</feature>
<evidence type="ECO:0000256" key="2">
    <source>
        <dbReference type="ARBA" id="ARBA00008857"/>
    </source>
</evidence>
<gene>
    <name evidence="9" type="ORF">WMO26_10390</name>
</gene>
<keyword evidence="5" id="KW-0233">DNA recombination</keyword>
<dbReference type="PROSITE" id="PS51898">
    <property type="entry name" value="TYR_RECOMBINASE"/>
    <property type="match status" value="1"/>
</dbReference>
<dbReference type="CDD" id="cd01189">
    <property type="entry name" value="INT_ICEBs1_C_like"/>
    <property type="match status" value="1"/>
</dbReference>
<organism evidence="9 10">
    <name type="scientific">Solibaculum intestinale</name>
    <dbReference type="NCBI Taxonomy" id="3133165"/>
    <lineage>
        <taxon>Bacteria</taxon>
        <taxon>Bacillati</taxon>
        <taxon>Bacillota</taxon>
        <taxon>Clostridia</taxon>
        <taxon>Eubacteriales</taxon>
        <taxon>Oscillospiraceae</taxon>
        <taxon>Solibaculum</taxon>
    </lineage>
</organism>
<reference evidence="9 10" key="1">
    <citation type="submission" date="2024-03" db="EMBL/GenBank/DDBJ databases">
        <title>Human intestinal bacterial collection.</title>
        <authorList>
            <person name="Pauvert C."/>
            <person name="Hitch T.C.A."/>
            <person name="Clavel T."/>
        </authorList>
    </citation>
    <scope>NUCLEOTIDE SEQUENCE [LARGE SCALE GENOMIC DNA]</scope>
    <source>
        <strain evidence="9 10">CLA-JM-H44</strain>
    </source>
</reference>
<evidence type="ECO:0000256" key="3">
    <source>
        <dbReference type="ARBA" id="ARBA00022908"/>
    </source>
</evidence>
<keyword evidence="10" id="KW-1185">Reference proteome</keyword>
<dbReference type="InterPro" id="IPR050090">
    <property type="entry name" value="Tyrosine_recombinase_XerCD"/>
</dbReference>
<dbReference type="Gene3D" id="1.10.443.10">
    <property type="entry name" value="Intergrase catalytic core"/>
    <property type="match status" value="1"/>
</dbReference>
<dbReference type="EMBL" id="JBBMFD010000020">
    <property type="protein sequence ID" value="MEQ2441233.1"/>
    <property type="molecule type" value="Genomic_DNA"/>
</dbReference>
<evidence type="ECO:0000313" key="9">
    <source>
        <dbReference type="EMBL" id="MEQ2441233.1"/>
    </source>
</evidence>
<evidence type="ECO:0000259" key="8">
    <source>
        <dbReference type="PROSITE" id="PS51900"/>
    </source>
</evidence>
<dbReference type="SUPFAM" id="SSF56349">
    <property type="entry name" value="DNA breaking-rejoining enzymes"/>
    <property type="match status" value="1"/>
</dbReference>
<name>A0ABV1E1Q4_9FIRM</name>
<evidence type="ECO:0000256" key="6">
    <source>
        <dbReference type="PROSITE-ProRule" id="PRU01248"/>
    </source>
</evidence>
<comment type="caution">
    <text evidence="9">The sequence shown here is derived from an EMBL/GenBank/DDBJ whole genome shotgun (WGS) entry which is preliminary data.</text>
</comment>
<dbReference type="PROSITE" id="PS51900">
    <property type="entry name" value="CB"/>
    <property type="match status" value="1"/>
</dbReference>
<dbReference type="Gene3D" id="1.10.150.130">
    <property type="match status" value="1"/>
</dbReference>
<dbReference type="InterPro" id="IPR004107">
    <property type="entry name" value="Integrase_SAM-like_N"/>
</dbReference>
<dbReference type="Pfam" id="PF00589">
    <property type="entry name" value="Phage_integrase"/>
    <property type="match status" value="1"/>
</dbReference>
<dbReference type="PANTHER" id="PTHR30349">
    <property type="entry name" value="PHAGE INTEGRASE-RELATED"/>
    <property type="match status" value="1"/>
</dbReference>
<feature type="domain" description="Core-binding (CB)" evidence="8">
    <location>
        <begin position="68"/>
        <end position="158"/>
    </location>
</feature>
<evidence type="ECO:0000256" key="4">
    <source>
        <dbReference type="ARBA" id="ARBA00023125"/>
    </source>
</evidence>
<protein>
    <submittedName>
        <fullName evidence="9">Tyrosine-type recombinase/integrase</fullName>
    </submittedName>
</protein>
<dbReference type="Proteomes" id="UP001489509">
    <property type="component" value="Unassembled WGS sequence"/>
</dbReference>
<dbReference type="InterPro" id="IPR044068">
    <property type="entry name" value="CB"/>
</dbReference>
<dbReference type="Pfam" id="PF14659">
    <property type="entry name" value="Phage_int_SAM_3"/>
    <property type="match status" value="1"/>
</dbReference>
<proteinExistence type="inferred from homology"/>
<evidence type="ECO:0000256" key="1">
    <source>
        <dbReference type="ARBA" id="ARBA00003283"/>
    </source>
</evidence>
<evidence type="ECO:0000259" key="7">
    <source>
        <dbReference type="PROSITE" id="PS51898"/>
    </source>
</evidence>